<feature type="region of interest" description="Disordered" evidence="15">
    <location>
        <begin position="1641"/>
        <end position="1662"/>
    </location>
</feature>
<feature type="compositionally biased region" description="Polar residues" evidence="15">
    <location>
        <begin position="803"/>
        <end position="828"/>
    </location>
</feature>
<dbReference type="GO" id="GO:0008270">
    <property type="term" value="F:zinc ion binding"/>
    <property type="evidence" value="ECO:0007669"/>
    <property type="project" value="UniProtKB-UniRule"/>
</dbReference>
<feature type="region of interest" description="Disordered" evidence="15">
    <location>
        <begin position="1102"/>
        <end position="1162"/>
    </location>
</feature>
<feature type="compositionally biased region" description="Pro residues" evidence="15">
    <location>
        <begin position="687"/>
        <end position="696"/>
    </location>
</feature>
<feature type="region of interest" description="Disordered" evidence="15">
    <location>
        <begin position="678"/>
        <end position="766"/>
    </location>
</feature>
<comment type="subcellular location">
    <subcellularLocation>
        <location evidence="1">Chromosome</location>
    </subcellularLocation>
</comment>
<gene>
    <name evidence="17" type="primary">LOC100181878</name>
</gene>
<evidence type="ECO:0000256" key="4">
    <source>
        <dbReference type="ARBA" id="ARBA00022723"/>
    </source>
</evidence>
<reference evidence="17" key="1">
    <citation type="submission" date="2020-04" db="EMBL/GenBank/DDBJ databases">
        <authorList>
            <person name="Neveu A P."/>
        </authorList>
    </citation>
    <scope>NUCLEOTIDE SEQUENCE</scope>
    <source>
        <tissue evidence="17">Whole embryo</tissue>
    </source>
</reference>
<sequence length="2373" mass="259923">MNLNNNVSVMKDAGRKLSDHLSGTMQSVPPVPAVGYSPSTHGADPGSAATQSLYPQSYVPPYDGSSGLGNPYNRDSMFPNPTSSASSLPFGGINDIGQSLFGSGMLGSHPYHAATHPLHITPRTNPGLLNYGQSGIQPQTQSPLFPSPSYPGFSNPLPMHLPPSQSMTDRNLLFNPHMMTRFPGLHHRGSSPLAGYGMGSDASLRPPFPSLLSGHTDRKGLVPSPATNPSNGSDMDPRGDINNSRKKRKACGHCGPCQRKENCGSCMNCINRAKGKQICIHRKCEILKKKPGTTPYIPSAEPAPKQEKRKDVDELAPSESKRSKTDDSLPTDLPQGLVHPTLHPNFAEFGDLGHGPGQPISRNPPRPENRLPSANSSANRPGNPPFYPNEPNSNPQQPPYHQSNFPATEQNPRTEASVPSGDPPGPNEETDFINQALQAIESNISANQPSAAGPSSNSSLNDTSSSAIGAPLHNQGTPSGQPQLQQLQSPQQRRVSQHDSNYWGSSVLEKPATSLSTDQTQLPGRPPPPPTGPGPGPPGQGTVESQALPDQLLNNLRKFNSSTPFHGQSSPVKDPSKTAQYSNNNLPAQHQKGYAPNHPTHGAPTETSKLGTQIARPFDHHNRPFPATQSTENPSSAHQQPRQVNPNEANMFQRENNQYQNDTMPSETNVRMMPNSFNSTNGGFPGNTPPFPPPSGADPVRPYGRPTYPGGIEYNPSGGEQQFSPYPSNADPNAQGNFNPKPPGHPPYQFNHPTSKASYPHQPNQYGAPFNQHFEQFGDQRFPNQQPTRHAHPQTGDMGHSMPNGNSWNFRMPSTGQIPQQSPHDATTPNDQPMPQPPPSYPAANRRVSRNTSSECFPAPRHISEQPSSNGSTSRSPMVQSSPAGPGVVSHSPFAGSAGSSLRSPLMTESPVSQYQGATSSPSVVSMPHLSSSPNIGHCGANAPGDTQPIPANVQTYRPWHEHHQQQGNAVPRTMPMHTEQANSEMARKPESHSSATSAADHFLARPGSSLDKRPHPQPSTALPYTRANIANRHPSMEGRYVGNASFAAARLSVPDNQQASTTTNSNQLGHHHNQHHPQGYESSDKHFAETMTTVLYGKAPEHHQGFLPNKDRHMGHEAAQKSASSPTDVHSTISPGESGYDSAELSSVLSENSHHHHQAAQSLSVEGIILPHADKINPSEQPKNLHAASVGSENQRTLEFNANGSSVGTTILSQPVEEPSRSNSRPLPAEAASSVVNNTAPATSLSTFLLTALPQKVNLASNALSCTSVTTTCSLTSPTVGIKPRSQSLDLDEPISNKYPKVILRRYSFQGVSSSETGTHKVASSTKVATIHHTTAPSENLCFTPAFRGQHQKCTVLDTPPQTPLSYLHRKPSDESLPYYGKNSALPTPPHKPEEFLKTPSMGSDDLRGRVITCKGPNNTVVRKSVFPPCACIPDSDGTDDDAPYYTHLGAASSIPEIRKLFEERCGHTGKALRIEKVQYTGKEGKTAHGCPIAKWVLRRSGIEEKVLVVCRKRSKHHCPTAVVALVIMLWEGVERPMADYVYSKFTELIPTNGEATERRCATNEERTCACQGFDDASGGASFSFGCSWSMFYNGCKYARSVNPNKFKLNGTKDNAAEKFVENICQRLATDMSSKYKMAAPDAHKNQTEHESKGTECRLGENSELEGRPFSGVTLCMDFCAHSHKDQNNMDNGSTVVLTLTKPEMRELGKKPADEQLHVLPLYKLDLSNEQGTYDGVLDKINSGAIEILSSFPRQIRLRDKPLGTCKQRKDKKRRGETYTTPPKKKRGKFANRSMSVEDTASMDKQPQVKIQRLENTWFNQQQQQHASPMYSSFNKTMHINPQAPQMDPIYSPPPRWPYRRHPSFSPAPSLDHNLPSIGSIFSPGGTQIHSKSPLPPCGFTPPLTPRQQAPSPMQASFQFGRRLSTTSPSLPPNSPHVGALPHMGSGQNFPPMTQPVHMVKSEPYTDELNYPGHKINLKSYAANSSMSPNTASLHSNVQVKTEDPKPQTRFFSDATESFGDEEVGGVAIAPMHGSVLIECAKRELHATTPLLKPDRFHPSRISMVFYQHKNMNYRNHGAAEYVEKETQRNIEKAKLAEEKRNEDMLKQQQKQQQQQQQQQQQLMQQQQQQQYISQQQQQQQQQQQLIPKQEPLLQQQIIQKQQMILQQQRHQLHGQHSSTMQYQPNLSHRLPTTPTSGAWSHPPPVTRHLPHASAPIPLPQHQIPNQSNSLPYGLESSPLVRYSPGAPSSVQRPITVSYSPGSRPQSTYTAHTAPMWNQTSHQQYYNQHAHAQQPRHPVMTSQSNYHQAYHYPAVQQQQHQTQQPQQNYPVHRQGYMGNIHPSACNPQTPHFSPGMHQTPGLNNSGPRGPIT</sequence>
<feature type="region of interest" description="Disordered" evidence="15">
    <location>
        <begin position="780"/>
        <end position="930"/>
    </location>
</feature>
<feature type="compositionally biased region" description="Polar residues" evidence="15">
    <location>
        <begin position="400"/>
        <end position="414"/>
    </location>
</feature>
<feature type="compositionally biased region" description="Polar residues" evidence="15">
    <location>
        <begin position="552"/>
        <end position="588"/>
    </location>
</feature>
<feature type="compositionally biased region" description="Polar residues" evidence="15">
    <location>
        <begin position="432"/>
        <end position="454"/>
    </location>
</feature>
<dbReference type="PANTHER" id="PTHR23358:SF6">
    <property type="entry name" value="METHYLCYTOSINE DIOXYGENASE TET"/>
    <property type="match status" value="1"/>
</dbReference>
<evidence type="ECO:0000256" key="12">
    <source>
        <dbReference type="PROSITE-ProRule" id="PRU00509"/>
    </source>
</evidence>
<evidence type="ECO:0000256" key="7">
    <source>
        <dbReference type="ARBA" id="ARBA00022964"/>
    </source>
</evidence>
<feature type="region of interest" description="Disordered" evidence="15">
    <location>
        <begin position="2344"/>
        <end position="2373"/>
    </location>
</feature>
<feature type="compositionally biased region" description="Polar residues" evidence="15">
    <location>
        <begin position="627"/>
        <end position="644"/>
    </location>
</feature>
<dbReference type="EMBL" id="LR786829">
    <property type="protein sequence ID" value="CAB3262691.1"/>
    <property type="molecule type" value="mRNA"/>
</dbReference>
<keyword evidence="9 13" id="KW-0408">Iron</keyword>
<comment type="catalytic activity">
    <reaction evidence="13">
        <text>a 5-methyl-2'-deoxycytidine in DNA + 2-oxoglutarate + O2 = a 5-hydroxymethyl-2'-deoxycytidine in DNA + succinate + CO2</text>
        <dbReference type="Rhea" id="RHEA:52636"/>
        <dbReference type="Rhea" id="RHEA-COMP:11370"/>
        <dbReference type="Rhea" id="RHEA-COMP:13315"/>
        <dbReference type="ChEBI" id="CHEBI:15379"/>
        <dbReference type="ChEBI" id="CHEBI:16526"/>
        <dbReference type="ChEBI" id="CHEBI:16810"/>
        <dbReference type="ChEBI" id="CHEBI:30031"/>
        <dbReference type="ChEBI" id="CHEBI:85454"/>
        <dbReference type="ChEBI" id="CHEBI:136731"/>
        <dbReference type="EC" id="1.14.11.80"/>
    </reaction>
</comment>
<dbReference type="GO" id="GO:0141166">
    <property type="term" value="P:chromosomal 5-methylcytosine DNA demethylation pathway"/>
    <property type="evidence" value="ECO:0007669"/>
    <property type="project" value="UniProtKB-UniRule"/>
</dbReference>
<feature type="compositionally biased region" description="Polar residues" evidence="15">
    <location>
        <begin position="718"/>
        <end position="738"/>
    </location>
</feature>
<feature type="compositionally biased region" description="Polar residues" evidence="15">
    <location>
        <begin position="131"/>
        <end position="144"/>
    </location>
</feature>
<feature type="compositionally biased region" description="Polar residues" evidence="15">
    <location>
        <begin position="865"/>
        <end position="883"/>
    </location>
</feature>
<feature type="region of interest" description="Disordered" evidence="15">
    <location>
        <begin position="1006"/>
        <end position="1028"/>
    </location>
</feature>
<keyword evidence="6 13" id="KW-0862">Zinc</keyword>
<evidence type="ECO:0000256" key="1">
    <source>
        <dbReference type="ARBA" id="ARBA00004286"/>
    </source>
</evidence>
<organism evidence="17">
    <name type="scientific">Phallusia mammillata</name>
    <dbReference type="NCBI Taxonomy" id="59560"/>
    <lineage>
        <taxon>Eukaryota</taxon>
        <taxon>Metazoa</taxon>
        <taxon>Chordata</taxon>
        <taxon>Tunicata</taxon>
        <taxon>Ascidiacea</taxon>
        <taxon>Phlebobranchia</taxon>
        <taxon>Ascidiidae</taxon>
        <taxon>Phallusia</taxon>
    </lineage>
</organism>
<feature type="region of interest" description="Disordered" evidence="15">
    <location>
        <begin position="290"/>
        <end position="644"/>
    </location>
</feature>
<evidence type="ECO:0000256" key="3">
    <source>
        <dbReference type="ARBA" id="ARBA00022454"/>
    </source>
</evidence>
<evidence type="ECO:0000256" key="2">
    <source>
        <dbReference type="ARBA" id="ARBA00007502"/>
    </source>
</evidence>
<dbReference type="SMART" id="SM01333">
    <property type="entry name" value="Tet_JBP"/>
    <property type="match status" value="1"/>
</dbReference>
<dbReference type="InterPro" id="IPR040175">
    <property type="entry name" value="TET1/2/3"/>
</dbReference>
<feature type="compositionally biased region" description="Polar residues" evidence="15">
    <location>
        <begin position="1988"/>
        <end position="2001"/>
    </location>
</feature>
<dbReference type="GO" id="GO:0070579">
    <property type="term" value="F:DNA 5-methylcytosine dioxygenase activity"/>
    <property type="evidence" value="ECO:0007669"/>
    <property type="project" value="UniProtKB-UniRule"/>
</dbReference>
<dbReference type="GO" id="GO:0005694">
    <property type="term" value="C:chromosome"/>
    <property type="evidence" value="ECO:0007669"/>
    <property type="project" value="UniProtKB-SubCell"/>
</dbReference>
<feature type="coiled-coil region" evidence="14">
    <location>
        <begin position="2097"/>
        <end position="2131"/>
    </location>
</feature>
<feature type="region of interest" description="Disordered" evidence="15">
    <location>
        <begin position="34"/>
        <end position="85"/>
    </location>
</feature>
<comment type="catalytic activity">
    <reaction evidence="11 13">
        <text>a 5-hydroxymethyl-2'-deoxycytidine in DNA + 2-oxoglutarate + O2 = a 5-formyl-2'-deoxycytidine in DNA + succinate + CO2 + H2O</text>
        <dbReference type="Rhea" id="RHEA:53828"/>
        <dbReference type="Rhea" id="RHEA-COMP:13315"/>
        <dbReference type="Rhea" id="RHEA-COMP:13656"/>
        <dbReference type="ChEBI" id="CHEBI:15377"/>
        <dbReference type="ChEBI" id="CHEBI:15379"/>
        <dbReference type="ChEBI" id="CHEBI:16526"/>
        <dbReference type="ChEBI" id="CHEBI:16810"/>
        <dbReference type="ChEBI" id="CHEBI:30031"/>
        <dbReference type="ChEBI" id="CHEBI:136731"/>
        <dbReference type="ChEBI" id="CHEBI:137731"/>
        <dbReference type="EC" id="1.14.11.80"/>
    </reaction>
</comment>
<dbReference type="GO" id="GO:0005634">
    <property type="term" value="C:nucleus"/>
    <property type="evidence" value="ECO:0007669"/>
    <property type="project" value="UniProtKB-UniRule"/>
</dbReference>
<evidence type="ECO:0000256" key="8">
    <source>
        <dbReference type="ARBA" id="ARBA00023002"/>
    </source>
</evidence>
<feature type="compositionally biased region" description="Polar residues" evidence="15">
    <location>
        <begin position="1794"/>
        <end position="1806"/>
    </location>
</feature>
<keyword evidence="14" id="KW-0175">Coiled coil</keyword>
<feature type="region of interest" description="Disordered" evidence="15">
    <location>
        <begin position="2245"/>
        <end position="2270"/>
    </location>
</feature>
<name>A0A6F9DHL1_9ASCI</name>
<dbReference type="GO" id="GO:0040029">
    <property type="term" value="P:epigenetic regulation of gene expression"/>
    <property type="evidence" value="ECO:0007669"/>
    <property type="project" value="InterPro"/>
</dbReference>
<comment type="cofactor">
    <cofactor evidence="13">
        <name>Fe(2+)</name>
        <dbReference type="ChEBI" id="CHEBI:29033"/>
    </cofactor>
    <text evidence="13">Binds 1 Fe(2+) ion per subunit.</text>
</comment>
<feature type="compositionally biased region" description="Polar residues" evidence="15">
    <location>
        <begin position="910"/>
        <end position="930"/>
    </location>
</feature>
<accession>A0A6F9DHL1</accession>
<feature type="domain" description="CXXC-type" evidence="16">
    <location>
        <begin position="244"/>
        <end position="285"/>
    </location>
</feature>
<feature type="compositionally biased region" description="Polar residues" evidence="15">
    <location>
        <begin position="751"/>
        <end position="765"/>
    </location>
</feature>
<keyword evidence="4 13" id="KW-0479">Metal-binding</keyword>
<dbReference type="InterPro" id="IPR002857">
    <property type="entry name" value="Znf_CXXC"/>
</dbReference>
<feature type="compositionally biased region" description="Basic and acidic residues" evidence="15">
    <location>
        <begin position="1643"/>
        <end position="1662"/>
    </location>
</feature>
<feature type="compositionally biased region" description="Polar residues" evidence="15">
    <location>
        <begin position="1122"/>
        <end position="1136"/>
    </location>
</feature>
<feature type="region of interest" description="Disordered" evidence="15">
    <location>
        <begin position="1766"/>
        <end position="1807"/>
    </location>
</feature>
<evidence type="ECO:0000256" key="13">
    <source>
        <dbReference type="RuleBase" id="RU367064"/>
    </source>
</evidence>
<comment type="function">
    <text evidence="13">Dioxygenase that catalyzes the conversion of the modified genomic base 5-methylcytosine (5mC) into 5-hydroxymethylcytosine (5hmC) and plays a key role in epigenetic chromatin reprogramming during embryonic development.</text>
</comment>
<dbReference type="Pfam" id="PF12851">
    <property type="entry name" value="Tet_JBP"/>
    <property type="match status" value="1"/>
</dbReference>
<dbReference type="PANTHER" id="PTHR23358">
    <property type="entry name" value="METHYLCYTOSINE DIOXYGENASE TET"/>
    <property type="match status" value="1"/>
</dbReference>
<comment type="catalytic activity">
    <reaction evidence="10 13">
        <text>a 5-formyl-2'-deoxycytidine in DNA + 2-oxoglutarate + O2 = a 5-carboxyl-2'-deoxycytidine in DNA + succinate + CO2 + H(+)</text>
        <dbReference type="Rhea" id="RHEA:53832"/>
        <dbReference type="Rhea" id="RHEA-COMP:13656"/>
        <dbReference type="Rhea" id="RHEA-COMP:13657"/>
        <dbReference type="ChEBI" id="CHEBI:15378"/>
        <dbReference type="ChEBI" id="CHEBI:15379"/>
        <dbReference type="ChEBI" id="CHEBI:16526"/>
        <dbReference type="ChEBI" id="CHEBI:16810"/>
        <dbReference type="ChEBI" id="CHEBI:30031"/>
        <dbReference type="ChEBI" id="CHEBI:137731"/>
        <dbReference type="ChEBI" id="CHEBI:137732"/>
        <dbReference type="EC" id="1.14.11.80"/>
    </reaction>
</comment>
<feature type="compositionally biased region" description="Pro residues" evidence="15">
    <location>
        <begin position="832"/>
        <end position="841"/>
    </location>
</feature>
<keyword evidence="8 13" id="KW-0560">Oxidoreductase</keyword>
<evidence type="ECO:0000256" key="9">
    <source>
        <dbReference type="ARBA" id="ARBA00023004"/>
    </source>
</evidence>
<proteinExistence type="evidence at transcript level"/>
<feature type="compositionally biased region" description="Low complexity" evidence="15">
    <location>
        <begin position="481"/>
        <end position="494"/>
    </location>
</feature>
<evidence type="ECO:0000256" key="5">
    <source>
        <dbReference type="ARBA" id="ARBA00022771"/>
    </source>
</evidence>
<feature type="compositionally biased region" description="Low complexity" evidence="15">
    <location>
        <begin position="455"/>
        <end position="466"/>
    </location>
</feature>
<feature type="compositionally biased region" description="Pro residues" evidence="15">
    <location>
        <begin position="524"/>
        <end position="538"/>
    </location>
</feature>
<protein>
    <recommendedName>
        <fullName evidence="13">Methylcytosine dioxygenase TET</fullName>
        <ecNumber evidence="13">1.14.11.80</ecNumber>
    </recommendedName>
</protein>
<feature type="compositionally biased region" description="Basic and acidic residues" evidence="15">
    <location>
        <begin position="304"/>
        <end position="327"/>
    </location>
</feature>
<keyword evidence="3" id="KW-0158">Chromosome</keyword>
<dbReference type="GO" id="GO:0003677">
    <property type="term" value="F:DNA binding"/>
    <property type="evidence" value="ECO:0007669"/>
    <property type="project" value="InterPro"/>
</dbReference>
<feature type="region of interest" description="Disordered" evidence="15">
    <location>
        <begin position="1056"/>
        <end position="1083"/>
    </location>
</feature>
<comment type="cofactor">
    <cofactor evidence="13">
        <name>Zn(2+)</name>
        <dbReference type="ChEBI" id="CHEBI:29105"/>
    </cofactor>
    <text evidence="13">The zinc ions have a structural role.</text>
</comment>
<dbReference type="InterPro" id="IPR024779">
    <property type="entry name" value="2OGFeDO_JBP1/TET_oxygenase_dom"/>
</dbReference>
<feature type="compositionally biased region" description="Polar residues" evidence="15">
    <location>
        <begin position="2248"/>
        <end position="2270"/>
    </location>
</feature>
<dbReference type="PROSITE" id="PS51058">
    <property type="entry name" value="ZF_CXXC"/>
    <property type="match status" value="1"/>
</dbReference>
<dbReference type="EC" id="1.14.11.80" evidence="13"/>
<comment type="similarity">
    <text evidence="2 13">Belongs to the TET family.</text>
</comment>
<evidence type="ECO:0000313" key="17">
    <source>
        <dbReference type="EMBL" id="CAB3262691.1"/>
    </source>
</evidence>
<feature type="region of interest" description="Disordered" evidence="15">
    <location>
        <begin position="124"/>
        <end position="151"/>
    </location>
</feature>
<feature type="compositionally biased region" description="Basic and acidic residues" evidence="15">
    <location>
        <begin position="1102"/>
        <end position="1120"/>
    </location>
</feature>
<feature type="compositionally biased region" description="Polar residues" evidence="15">
    <location>
        <begin position="1201"/>
        <end position="1214"/>
    </location>
</feature>
<feature type="compositionally biased region" description="Polar residues" evidence="15">
    <location>
        <begin position="1056"/>
        <end position="1069"/>
    </location>
</feature>
<feature type="region of interest" description="Disordered" evidence="15">
    <location>
        <begin position="207"/>
        <end position="253"/>
    </location>
</feature>
<evidence type="ECO:0000256" key="14">
    <source>
        <dbReference type="SAM" id="Coils"/>
    </source>
</evidence>
<dbReference type="InterPro" id="IPR046942">
    <property type="entry name" value="TET_oxygenase"/>
</dbReference>
<evidence type="ECO:0000256" key="11">
    <source>
        <dbReference type="ARBA" id="ARBA00049431"/>
    </source>
</evidence>
<evidence type="ECO:0000259" key="16">
    <source>
        <dbReference type="PROSITE" id="PS51058"/>
    </source>
</evidence>
<dbReference type="GO" id="GO:0045944">
    <property type="term" value="P:positive regulation of transcription by RNA polymerase II"/>
    <property type="evidence" value="ECO:0007669"/>
    <property type="project" value="TreeGrafter"/>
</dbReference>
<keyword evidence="5 12" id="KW-0863">Zinc-finger</keyword>
<evidence type="ECO:0000256" key="6">
    <source>
        <dbReference type="ARBA" id="ARBA00022833"/>
    </source>
</evidence>
<evidence type="ECO:0000256" key="10">
    <source>
        <dbReference type="ARBA" id="ARBA00047840"/>
    </source>
</evidence>
<keyword evidence="7 13" id="KW-0223">Dioxygenase</keyword>
<feature type="region of interest" description="Disordered" evidence="15">
    <location>
        <begin position="1201"/>
        <end position="1232"/>
    </location>
</feature>
<evidence type="ECO:0000256" key="15">
    <source>
        <dbReference type="SAM" id="MobiDB-lite"/>
    </source>
</evidence>
<feature type="region of interest" description="Disordered" evidence="15">
    <location>
        <begin position="1988"/>
        <end position="2007"/>
    </location>
</feature>